<comment type="subcellular location">
    <subcellularLocation>
        <location evidence="1">Plastid</location>
        <location evidence="1">Chloroplast membrane</location>
        <topology evidence="1">Multi-pass membrane protein</topology>
    </subcellularLocation>
</comment>
<evidence type="ECO:0000256" key="17">
    <source>
        <dbReference type="PROSITE-ProRule" id="PRU00134"/>
    </source>
</evidence>
<dbReference type="GO" id="GO:0008270">
    <property type="term" value="F:zinc ion binding"/>
    <property type="evidence" value="ECO:0007669"/>
    <property type="project" value="UniProtKB-KW"/>
</dbReference>
<evidence type="ECO:0000256" key="9">
    <source>
        <dbReference type="ARBA" id="ARBA00022777"/>
    </source>
</evidence>
<dbReference type="PANTHER" id="PTHR32523">
    <property type="entry name" value="PHYTOL KINASE 1, CHLOROPLASTIC"/>
    <property type="match status" value="1"/>
</dbReference>
<evidence type="ECO:0000256" key="3">
    <source>
        <dbReference type="ARBA" id="ARBA00022528"/>
    </source>
</evidence>
<keyword evidence="9" id="KW-0418">Kinase</keyword>
<keyword evidence="12" id="KW-1133">Transmembrane helix</keyword>
<keyword evidence="11" id="KW-0809">Transit peptide</keyword>
<dbReference type="PROSITE" id="PS50865">
    <property type="entry name" value="ZF_MYND_2"/>
    <property type="match status" value="1"/>
</dbReference>
<gene>
    <name evidence="20" type="ORF">WJX73_009338</name>
</gene>
<dbReference type="SUPFAM" id="SSF144232">
    <property type="entry name" value="HIT/MYND zinc finger-like"/>
    <property type="match status" value="1"/>
</dbReference>
<name>A0AAW1P9W0_9CHLO</name>
<evidence type="ECO:0000256" key="14">
    <source>
        <dbReference type="ARBA" id="ARBA00024015"/>
    </source>
</evidence>
<evidence type="ECO:0000256" key="15">
    <source>
        <dbReference type="ARBA" id="ARBA00039024"/>
    </source>
</evidence>
<evidence type="ECO:0000256" key="1">
    <source>
        <dbReference type="ARBA" id="ARBA00004508"/>
    </source>
</evidence>
<reference evidence="20 21" key="1">
    <citation type="journal article" date="2024" name="Nat. Commun.">
        <title>Phylogenomics reveals the evolutionary origins of lichenization in chlorophyte algae.</title>
        <authorList>
            <person name="Puginier C."/>
            <person name="Libourel C."/>
            <person name="Otte J."/>
            <person name="Skaloud P."/>
            <person name="Haon M."/>
            <person name="Grisel S."/>
            <person name="Petersen M."/>
            <person name="Berrin J.G."/>
            <person name="Delaux P.M."/>
            <person name="Dal Grande F."/>
            <person name="Keller J."/>
        </authorList>
    </citation>
    <scope>NUCLEOTIDE SEQUENCE [LARGE SCALE GENOMIC DNA]</scope>
    <source>
        <strain evidence="20 21">SAG 2036</strain>
    </source>
</reference>
<comment type="caution">
    <text evidence="20">The sequence shown here is derived from an EMBL/GenBank/DDBJ whole genome shotgun (WGS) entry which is preliminary data.</text>
</comment>
<evidence type="ECO:0000313" key="21">
    <source>
        <dbReference type="Proteomes" id="UP001465755"/>
    </source>
</evidence>
<sequence>MDQVLEPSAADLREWLLAMSSASRHTSDSRDLEELKDCFRNTLTKLQGLPAGFSRVHILNPAALARMPGKEVRAAFDKRRPSESGTATGKGSFLWYRYFLRSAGMQHGHDQGLGLNRPIVLNSEQAALQIRIAGRRKLPPDVPLLEVHFRLTAPVHRPPDGPDVIQNLLKSLETQTFTISMAELRLLSQVLHTNASMLTVEYKQRSRREWGIEDTASEVSFLAACHDTHDHAPDPAERPKATCANEGCSEPTTAKCSGCKVVKYCSRECQREHWSIHKNACRTAAREESRVEASGATDIIADT</sequence>
<evidence type="ECO:0000256" key="8">
    <source>
        <dbReference type="ARBA" id="ARBA00022771"/>
    </source>
</evidence>
<keyword evidence="10" id="KW-0862">Zinc</keyword>
<evidence type="ECO:0000256" key="18">
    <source>
        <dbReference type="SAM" id="MobiDB-lite"/>
    </source>
</evidence>
<evidence type="ECO:0000256" key="10">
    <source>
        <dbReference type="ARBA" id="ARBA00022833"/>
    </source>
</evidence>
<comment type="similarity">
    <text evidence="2">Belongs to the polyprenol kinase family.</text>
</comment>
<evidence type="ECO:0000256" key="16">
    <source>
        <dbReference type="ARBA" id="ARBA00048889"/>
    </source>
</evidence>
<keyword evidence="3" id="KW-0150">Chloroplast</keyword>
<feature type="domain" description="MYND-type" evidence="19">
    <location>
        <begin position="243"/>
        <end position="281"/>
    </location>
</feature>
<dbReference type="PROSITE" id="PS01360">
    <property type="entry name" value="ZF_MYND_1"/>
    <property type="match status" value="1"/>
</dbReference>
<dbReference type="Pfam" id="PF01753">
    <property type="entry name" value="zf-MYND"/>
    <property type="match status" value="1"/>
</dbReference>
<comment type="catalytic activity">
    <reaction evidence="16">
        <text>phytol + CTP = phytyl phosphate + CDP + H(+)</text>
        <dbReference type="Rhea" id="RHEA:38055"/>
        <dbReference type="ChEBI" id="CHEBI:15378"/>
        <dbReference type="ChEBI" id="CHEBI:17327"/>
        <dbReference type="ChEBI" id="CHEBI:37563"/>
        <dbReference type="ChEBI" id="CHEBI:58069"/>
        <dbReference type="ChEBI" id="CHEBI:75483"/>
        <dbReference type="EC" id="2.7.1.182"/>
    </reaction>
</comment>
<dbReference type="GO" id="GO:0009507">
    <property type="term" value="C:chloroplast"/>
    <property type="evidence" value="ECO:0007669"/>
    <property type="project" value="UniProtKB-SubCell"/>
</dbReference>
<accession>A0AAW1P9W0</accession>
<evidence type="ECO:0000256" key="5">
    <source>
        <dbReference type="ARBA" id="ARBA00022679"/>
    </source>
</evidence>
<organism evidence="20 21">
    <name type="scientific">Symbiochloris irregularis</name>
    <dbReference type="NCBI Taxonomy" id="706552"/>
    <lineage>
        <taxon>Eukaryota</taxon>
        <taxon>Viridiplantae</taxon>
        <taxon>Chlorophyta</taxon>
        <taxon>core chlorophytes</taxon>
        <taxon>Trebouxiophyceae</taxon>
        <taxon>Trebouxiales</taxon>
        <taxon>Trebouxiaceae</taxon>
        <taxon>Symbiochloris</taxon>
    </lineage>
</organism>
<evidence type="ECO:0000256" key="12">
    <source>
        <dbReference type="ARBA" id="ARBA00022989"/>
    </source>
</evidence>
<feature type="compositionally biased region" description="Basic and acidic residues" evidence="18">
    <location>
        <begin position="230"/>
        <end position="240"/>
    </location>
</feature>
<dbReference type="PANTHER" id="PTHR32523:SF8">
    <property type="entry name" value="DOLICHOL KINASE"/>
    <property type="match status" value="1"/>
</dbReference>
<keyword evidence="21" id="KW-1185">Reference proteome</keyword>
<proteinExistence type="inferred from homology"/>
<evidence type="ECO:0000256" key="7">
    <source>
        <dbReference type="ARBA" id="ARBA00022723"/>
    </source>
</evidence>
<evidence type="ECO:0000259" key="19">
    <source>
        <dbReference type="PROSITE" id="PS50865"/>
    </source>
</evidence>
<feature type="region of interest" description="Disordered" evidence="18">
    <location>
        <begin position="230"/>
        <end position="253"/>
    </location>
</feature>
<evidence type="ECO:0000256" key="6">
    <source>
        <dbReference type="ARBA" id="ARBA00022692"/>
    </source>
</evidence>
<protein>
    <recommendedName>
        <fullName evidence="15">phytol kinase</fullName>
        <ecNumber evidence="15">2.7.1.182</ecNumber>
    </recommendedName>
</protein>
<keyword evidence="8 17" id="KW-0863">Zinc-finger</keyword>
<evidence type="ECO:0000256" key="13">
    <source>
        <dbReference type="ARBA" id="ARBA00023136"/>
    </source>
</evidence>
<dbReference type="Gene3D" id="6.10.140.2220">
    <property type="match status" value="1"/>
</dbReference>
<dbReference type="EC" id="2.7.1.182" evidence="15"/>
<dbReference type="GO" id="GO:0010276">
    <property type="term" value="F:phytol kinase activity"/>
    <property type="evidence" value="ECO:0007669"/>
    <property type="project" value="UniProtKB-EC"/>
</dbReference>
<comment type="pathway">
    <text evidence="14">Cofactor biosynthesis; tocopherol biosynthesis.</text>
</comment>
<evidence type="ECO:0000256" key="2">
    <source>
        <dbReference type="ARBA" id="ARBA00010794"/>
    </source>
</evidence>
<keyword evidence="5" id="KW-0808">Transferase</keyword>
<evidence type="ECO:0000256" key="11">
    <source>
        <dbReference type="ARBA" id="ARBA00022946"/>
    </source>
</evidence>
<dbReference type="EMBL" id="JALJOQ010000050">
    <property type="protein sequence ID" value="KAK9804554.1"/>
    <property type="molecule type" value="Genomic_DNA"/>
</dbReference>
<dbReference type="InterPro" id="IPR039606">
    <property type="entry name" value="Phytol/farnesol_kinase"/>
</dbReference>
<keyword evidence="7" id="KW-0479">Metal-binding</keyword>
<dbReference type="InterPro" id="IPR002893">
    <property type="entry name" value="Znf_MYND"/>
</dbReference>
<evidence type="ECO:0000313" key="20">
    <source>
        <dbReference type="EMBL" id="KAK9804554.1"/>
    </source>
</evidence>
<dbReference type="Proteomes" id="UP001465755">
    <property type="component" value="Unassembled WGS sequence"/>
</dbReference>
<keyword evidence="6" id="KW-0812">Transmembrane</keyword>
<evidence type="ECO:0000256" key="4">
    <source>
        <dbReference type="ARBA" id="ARBA00022640"/>
    </source>
</evidence>
<dbReference type="AlphaFoldDB" id="A0AAW1P9W0"/>
<dbReference type="GO" id="GO:0016020">
    <property type="term" value="C:membrane"/>
    <property type="evidence" value="ECO:0007669"/>
    <property type="project" value="UniProtKB-SubCell"/>
</dbReference>
<keyword evidence="4" id="KW-0934">Plastid</keyword>
<keyword evidence="13" id="KW-0472">Membrane</keyword>